<dbReference type="EMBL" id="ML993673">
    <property type="protein sequence ID" value="KAF2158402.1"/>
    <property type="molecule type" value="Genomic_DNA"/>
</dbReference>
<evidence type="ECO:0000313" key="1">
    <source>
        <dbReference type="EMBL" id="KAF2158402.1"/>
    </source>
</evidence>
<dbReference type="GeneID" id="54568114"/>
<dbReference type="Proteomes" id="UP000799537">
    <property type="component" value="Unassembled WGS sequence"/>
</dbReference>
<dbReference type="AlphaFoldDB" id="A0A6A6BXX3"/>
<proteinExistence type="predicted"/>
<keyword evidence="2" id="KW-1185">Reference proteome</keyword>
<accession>A0A6A6BXX3</accession>
<evidence type="ECO:0000313" key="2">
    <source>
        <dbReference type="Proteomes" id="UP000799537"/>
    </source>
</evidence>
<sequence>MERLSLISGASSKSAHFRTRYPTPGMTTYKDRMPKFVSKKRNLTKNTRRPDGCKRREELLQALSTAKEATICATKGSRLLEAVKKQMNILEERRMFCVDAQHKWLREDRGQYFPTKRRECRIGEELNTIEDLLERLGTVMGTCEGVVCACQLVTKTAGDKIRRAKSDADTRDVNVALHNHIEMYSEAGSIDPGFSFRVKTLLLGGSEPNSHSRQYLTLISLDFAQFQSKTFNLNGKIHGATLVLCDSAYVA</sequence>
<protein>
    <submittedName>
        <fullName evidence="1">Uncharacterized protein</fullName>
    </submittedName>
</protein>
<gene>
    <name evidence="1" type="ORF">M409DRAFT_61693</name>
</gene>
<organism evidence="1 2">
    <name type="scientific">Zasmidium cellare ATCC 36951</name>
    <dbReference type="NCBI Taxonomy" id="1080233"/>
    <lineage>
        <taxon>Eukaryota</taxon>
        <taxon>Fungi</taxon>
        <taxon>Dikarya</taxon>
        <taxon>Ascomycota</taxon>
        <taxon>Pezizomycotina</taxon>
        <taxon>Dothideomycetes</taxon>
        <taxon>Dothideomycetidae</taxon>
        <taxon>Mycosphaerellales</taxon>
        <taxon>Mycosphaerellaceae</taxon>
        <taxon>Zasmidium</taxon>
    </lineage>
</organism>
<dbReference type="RefSeq" id="XP_033659291.1">
    <property type="nucleotide sequence ID" value="XM_033814842.1"/>
</dbReference>
<name>A0A6A6BXX3_ZASCE</name>
<reference evidence="1" key="1">
    <citation type="journal article" date="2020" name="Stud. Mycol.">
        <title>101 Dothideomycetes genomes: a test case for predicting lifestyles and emergence of pathogens.</title>
        <authorList>
            <person name="Haridas S."/>
            <person name="Albert R."/>
            <person name="Binder M."/>
            <person name="Bloem J."/>
            <person name="Labutti K."/>
            <person name="Salamov A."/>
            <person name="Andreopoulos B."/>
            <person name="Baker S."/>
            <person name="Barry K."/>
            <person name="Bills G."/>
            <person name="Bluhm B."/>
            <person name="Cannon C."/>
            <person name="Castanera R."/>
            <person name="Culley D."/>
            <person name="Daum C."/>
            <person name="Ezra D."/>
            <person name="Gonzalez J."/>
            <person name="Henrissat B."/>
            <person name="Kuo A."/>
            <person name="Liang C."/>
            <person name="Lipzen A."/>
            <person name="Lutzoni F."/>
            <person name="Magnuson J."/>
            <person name="Mondo S."/>
            <person name="Nolan M."/>
            <person name="Ohm R."/>
            <person name="Pangilinan J."/>
            <person name="Park H.-J."/>
            <person name="Ramirez L."/>
            <person name="Alfaro M."/>
            <person name="Sun H."/>
            <person name="Tritt A."/>
            <person name="Yoshinaga Y."/>
            <person name="Zwiers L.-H."/>
            <person name="Turgeon B."/>
            <person name="Goodwin S."/>
            <person name="Spatafora J."/>
            <person name="Crous P."/>
            <person name="Grigoriev I."/>
        </authorList>
    </citation>
    <scope>NUCLEOTIDE SEQUENCE</scope>
    <source>
        <strain evidence="1">ATCC 36951</strain>
    </source>
</reference>